<dbReference type="Gene3D" id="3.90.850.10">
    <property type="entry name" value="Fumarylacetoacetase-like, C-terminal domain"/>
    <property type="match status" value="1"/>
</dbReference>
<dbReference type="GO" id="GO:0005737">
    <property type="term" value="C:cytoplasm"/>
    <property type="evidence" value="ECO:0007669"/>
    <property type="project" value="TreeGrafter"/>
</dbReference>
<dbReference type="InterPro" id="IPR036663">
    <property type="entry name" value="Fumarylacetoacetase_C_sf"/>
</dbReference>
<evidence type="ECO:0000256" key="1">
    <source>
        <dbReference type="ARBA" id="ARBA00023239"/>
    </source>
</evidence>
<dbReference type="InterPro" id="IPR011234">
    <property type="entry name" value="Fumarylacetoacetase-like_C"/>
</dbReference>
<dbReference type="AlphaFoldDB" id="A0A9X2BZK0"/>
<keyword evidence="3" id="KW-0378">Hydrolase</keyword>
<dbReference type="Pfam" id="PF01557">
    <property type="entry name" value="FAA_hydrolase"/>
    <property type="match status" value="1"/>
</dbReference>
<dbReference type="RefSeq" id="WP_275682441.1">
    <property type="nucleotide sequence ID" value="NZ_JAJLJH010000002.1"/>
</dbReference>
<keyword evidence="4" id="KW-1185">Reference proteome</keyword>
<dbReference type="Proteomes" id="UP001139353">
    <property type="component" value="Unassembled WGS sequence"/>
</dbReference>
<accession>A0A9X2BZK0</accession>
<keyword evidence="1" id="KW-0456">Lyase</keyword>
<dbReference type="GO" id="GO:0016787">
    <property type="term" value="F:hydrolase activity"/>
    <property type="evidence" value="ECO:0007669"/>
    <property type="project" value="UniProtKB-KW"/>
</dbReference>
<dbReference type="PANTHER" id="PTHR30143">
    <property type="entry name" value="ACID HYDRATASE"/>
    <property type="match status" value="1"/>
</dbReference>
<evidence type="ECO:0000313" key="4">
    <source>
        <dbReference type="Proteomes" id="UP001139353"/>
    </source>
</evidence>
<name>A0A9X2BZK0_9BURK</name>
<proteinExistence type="predicted"/>
<dbReference type="PANTHER" id="PTHR30143:SF0">
    <property type="entry name" value="2-KETO-4-PENTENOATE HYDRATASE"/>
    <property type="match status" value="1"/>
</dbReference>
<protein>
    <submittedName>
        <fullName evidence="3">Fumarylacetoacetate hydrolase family protein</fullName>
    </submittedName>
</protein>
<organism evidence="3 4">
    <name type="scientific">Scleromatobacter humisilvae</name>
    <dbReference type="NCBI Taxonomy" id="2897159"/>
    <lineage>
        <taxon>Bacteria</taxon>
        <taxon>Pseudomonadati</taxon>
        <taxon>Pseudomonadota</taxon>
        <taxon>Betaproteobacteria</taxon>
        <taxon>Burkholderiales</taxon>
        <taxon>Sphaerotilaceae</taxon>
        <taxon>Scleromatobacter</taxon>
    </lineage>
</organism>
<evidence type="ECO:0000313" key="3">
    <source>
        <dbReference type="EMBL" id="MCK9686417.1"/>
    </source>
</evidence>
<dbReference type="EMBL" id="JAJLJH010000002">
    <property type="protein sequence ID" value="MCK9686417.1"/>
    <property type="molecule type" value="Genomic_DNA"/>
</dbReference>
<dbReference type="GO" id="GO:0008684">
    <property type="term" value="F:2-oxopent-4-enoate hydratase activity"/>
    <property type="evidence" value="ECO:0007669"/>
    <property type="project" value="TreeGrafter"/>
</dbReference>
<sequence length="263" mass="28552">MTVDIREASDLFWTAWQQRAVIDEVPAALRPRTRAEGYAIQALLDLRSSARPAGWKIAATSAAGQRHINVGGPMAGRILTERLFDDGAVVSLAGVRMRVAEPEFVFVIGDTIAPRAQPYRREEVMSHVADLRLGIEVPDSRFASFTTVGEALLIADNACANDYVLGPVVDSPWRNVNLAEHRVVATVKGLTRSYSREGVGGNVLGDPMIALEWLVNELSSHGFTLHAGQFVTTGTCMVPLEVEPGDSVSGDYGDFGRVRCEFV</sequence>
<feature type="domain" description="Fumarylacetoacetase-like C-terminal" evidence="2">
    <location>
        <begin position="94"/>
        <end position="262"/>
    </location>
</feature>
<dbReference type="SUPFAM" id="SSF56529">
    <property type="entry name" value="FAH"/>
    <property type="match status" value="1"/>
</dbReference>
<gene>
    <name evidence="3" type="ORF">LPC04_11935</name>
</gene>
<reference evidence="3" key="1">
    <citation type="submission" date="2021-11" db="EMBL/GenBank/DDBJ databases">
        <title>BS-T2-15 a new species belonging to the Comamonadaceae family isolated from the soil of a French oak forest.</title>
        <authorList>
            <person name="Mieszkin S."/>
            <person name="Alain K."/>
        </authorList>
    </citation>
    <scope>NUCLEOTIDE SEQUENCE</scope>
    <source>
        <strain evidence="3">BS-T2-15</strain>
    </source>
</reference>
<comment type="caution">
    <text evidence="3">The sequence shown here is derived from an EMBL/GenBank/DDBJ whole genome shotgun (WGS) entry which is preliminary data.</text>
</comment>
<evidence type="ECO:0000259" key="2">
    <source>
        <dbReference type="Pfam" id="PF01557"/>
    </source>
</evidence>
<dbReference type="InterPro" id="IPR050772">
    <property type="entry name" value="Hydratase-Decarb/MhpD_sf"/>
</dbReference>